<dbReference type="PANTHER" id="PTHR46098:SF1">
    <property type="entry name" value="TRNA (CYTOSINE(38)-C(5))-METHYLTRANSFERASE"/>
    <property type="match status" value="1"/>
</dbReference>
<evidence type="ECO:0000256" key="5">
    <source>
        <dbReference type="ARBA" id="ARBA00022747"/>
    </source>
</evidence>
<keyword evidence="4 7" id="KW-0949">S-adenosyl-L-methionine</keyword>
<dbReference type="OrthoDB" id="32195at2"/>
<evidence type="ECO:0000313" key="8">
    <source>
        <dbReference type="EMBL" id="TFD92585.1"/>
    </source>
</evidence>
<evidence type="ECO:0000256" key="7">
    <source>
        <dbReference type="PROSITE-ProRule" id="PRU01016"/>
    </source>
</evidence>
<reference evidence="8 9" key="1">
    <citation type="submission" date="2019-03" db="EMBL/GenBank/DDBJ databases">
        <title>San Antonio Military Medical Center submission to MRSN (WRAIR), pending publication.</title>
        <authorList>
            <person name="Blyth D.M."/>
            <person name="Mccarthy S.L."/>
            <person name="Schall S.E."/>
            <person name="Stam J.A."/>
            <person name="Ong A.C."/>
            <person name="Mcgann P.T."/>
        </authorList>
    </citation>
    <scope>NUCLEOTIDE SEQUENCE [LARGE SCALE GENOMIC DNA]</scope>
    <source>
        <strain evidence="8 9">MRSN571793</strain>
    </source>
</reference>
<evidence type="ECO:0000256" key="3">
    <source>
        <dbReference type="ARBA" id="ARBA00022679"/>
    </source>
</evidence>
<dbReference type="PROSITE" id="PS51679">
    <property type="entry name" value="SAM_MT_C5"/>
    <property type="match status" value="1"/>
</dbReference>
<dbReference type="GO" id="GO:0032259">
    <property type="term" value="P:methylation"/>
    <property type="evidence" value="ECO:0007669"/>
    <property type="project" value="UniProtKB-KW"/>
</dbReference>
<comment type="catalytic activity">
    <reaction evidence="6">
        <text>a 2'-deoxycytidine in DNA + S-adenosyl-L-methionine = a 5-methyl-2'-deoxycytidine in DNA + S-adenosyl-L-homocysteine + H(+)</text>
        <dbReference type="Rhea" id="RHEA:13681"/>
        <dbReference type="Rhea" id="RHEA-COMP:11369"/>
        <dbReference type="Rhea" id="RHEA-COMP:11370"/>
        <dbReference type="ChEBI" id="CHEBI:15378"/>
        <dbReference type="ChEBI" id="CHEBI:57856"/>
        <dbReference type="ChEBI" id="CHEBI:59789"/>
        <dbReference type="ChEBI" id="CHEBI:85452"/>
        <dbReference type="ChEBI" id="CHEBI:85454"/>
        <dbReference type="EC" id="2.1.1.37"/>
    </reaction>
</comment>
<keyword evidence="5" id="KW-0680">Restriction system</keyword>
<evidence type="ECO:0000256" key="2">
    <source>
        <dbReference type="ARBA" id="ARBA00022603"/>
    </source>
</evidence>
<feature type="active site" evidence="7">
    <location>
        <position position="83"/>
    </location>
</feature>
<dbReference type="EMBL" id="SOML01000017">
    <property type="protein sequence ID" value="TFD92585.1"/>
    <property type="molecule type" value="Genomic_DNA"/>
</dbReference>
<dbReference type="Gene3D" id="3.40.50.150">
    <property type="entry name" value="Vaccinia Virus protein VP39"/>
    <property type="match status" value="1"/>
</dbReference>
<evidence type="ECO:0000256" key="6">
    <source>
        <dbReference type="ARBA" id="ARBA00047422"/>
    </source>
</evidence>
<dbReference type="InterPro" id="IPR029063">
    <property type="entry name" value="SAM-dependent_MTases_sf"/>
</dbReference>
<comment type="caution">
    <text evidence="8">The sequence shown here is derived from an EMBL/GenBank/DDBJ whole genome shotgun (WGS) entry which is preliminary data.</text>
</comment>
<dbReference type="Proteomes" id="UP000297861">
    <property type="component" value="Unassembled WGS sequence"/>
</dbReference>
<dbReference type="InterPro" id="IPR001525">
    <property type="entry name" value="C5_MeTfrase"/>
</dbReference>
<dbReference type="Pfam" id="PF00145">
    <property type="entry name" value="DNA_methylase"/>
    <property type="match status" value="2"/>
</dbReference>
<proteinExistence type="inferred from homology"/>
<keyword evidence="9" id="KW-1185">Reference proteome</keyword>
<comment type="similarity">
    <text evidence="7">Belongs to the class I-like SAM-binding methyltransferase superfamily. C5-methyltransferase family.</text>
</comment>
<dbReference type="AlphaFoldDB" id="A0A4Y8KX64"/>
<sequence>MSFSAIKVHDQFCGAGGSSLGVRKASKKYGGNVEVSLAMNHWKLAIETHSTNFPNTDHDCADMSGVDPRRYPHADILITSPECTNHSLAKGVKRKLQQTGSLFGDIEIDPAAERSRATMWDVPRFAEYHKYKAIIVENVVDARSWVLWEPWLHSMHKLGYLHKCVYLNSMHAQPTPQSRDRMYVVFWRKGDTAPNLEITPEAYCPNCSKYIDSIQSWKNPKKKFGKYKQQYVYRCPCCSMIVEPSYYSAFNCIDWTLPSQKIGDRKKPLAPNTTKRIQFGLDKYGNQPLTLYTDHTSIIDRVHSLDDPMYTQTTRQVASILCPGFLSKQYGGGFDPKLSPVGFDQAVGTVTTSDHHGLVMLPQIITTRYTSGIDCRVKGINETLPTQPGDPSHALFGVPFMVENFGTSTAKEIYRAIGCQTSNPSYGIASTESVNAFLSYYYGKITTSGLNDPIGTVTTKDRAAIVFNPVENIDINECTYRMLKPHEIQAAMAFDSDYIIIGDSKQKVKQLGNAVTPPAMELLIDRVLQPMLFTSRYN</sequence>
<name>A0A4Y8KX64_9BACT</name>
<evidence type="ECO:0000313" key="9">
    <source>
        <dbReference type="Proteomes" id="UP000297861"/>
    </source>
</evidence>
<organism evidence="8 9">
    <name type="scientific">Dysgonomonas capnocytophagoides</name>
    <dbReference type="NCBI Taxonomy" id="45254"/>
    <lineage>
        <taxon>Bacteria</taxon>
        <taxon>Pseudomonadati</taxon>
        <taxon>Bacteroidota</taxon>
        <taxon>Bacteroidia</taxon>
        <taxon>Bacteroidales</taxon>
        <taxon>Dysgonomonadaceae</taxon>
        <taxon>Dysgonomonas</taxon>
    </lineage>
</organism>
<evidence type="ECO:0000256" key="4">
    <source>
        <dbReference type="ARBA" id="ARBA00022691"/>
    </source>
</evidence>
<dbReference type="Gene3D" id="3.90.120.10">
    <property type="entry name" value="DNA Methylase, subunit A, domain 2"/>
    <property type="match status" value="1"/>
</dbReference>
<protein>
    <recommendedName>
        <fullName evidence="1">DNA (cytosine-5-)-methyltransferase</fullName>
        <ecNumber evidence="1">2.1.1.37</ecNumber>
    </recommendedName>
</protein>
<dbReference type="RefSeq" id="WP_134437542.1">
    <property type="nucleotide sequence ID" value="NZ_SOML01000017.1"/>
</dbReference>
<gene>
    <name evidence="8" type="ORF">E2605_18675</name>
</gene>
<dbReference type="InterPro" id="IPR050750">
    <property type="entry name" value="C5-MTase"/>
</dbReference>
<dbReference type="EC" id="2.1.1.37" evidence="1"/>
<keyword evidence="3 7" id="KW-0808">Transferase</keyword>
<evidence type="ECO:0000256" key="1">
    <source>
        <dbReference type="ARBA" id="ARBA00011975"/>
    </source>
</evidence>
<dbReference type="GO" id="GO:0003886">
    <property type="term" value="F:DNA (cytosine-5-)-methyltransferase activity"/>
    <property type="evidence" value="ECO:0007669"/>
    <property type="project" value="UniProtKB-EC"/>
</dbReference>
<dbReference type="PRINTS" id="PR00105">
    <property type="entry name" value="C5METTRFRASE"/>
</dbReference>
<dbReference type="GO" id="GO:0009307">
    <property type="term" value="P:DNA restriction-modification system"/>
    <property type="evidence" value="ECO:0007669"/>
    <property type="project" value="UniProtKB-KW"/>
</dbReference>
<accession>A0A4Y8KX64</accession>
<keyword evidence="2 7" id="KW-0489">Methyltransferase</keyword>
<dbReference type="PANTHER" id="PTHR46098">
    <property type="entry name" value="TRNA (CYTOSINE(38)-C(5))-METHYLTRANSFERASE"/>
    <property type="match status" value="1"/>
</dbReference>
<dbReference type="SUPFAM" id="SSF53335">
    <property type="entry name" value="S-adenosyl-L-methionine-dependent methyltransferases"/>
    <property type="match status" value="1"/>
</dbReference>